<evidence type="ECO:0000256" key="5">
    <source>
        <dbReference type="SAM" id="MobiDB-lite"/>
    </source>
</evidence>
<dbReference type="InterPro" id="IPR019186">
    <property type="entry name" value="Nucleolar_protein_12"/>
</dbReference>
<evidence type="ECO:0000256" key="2">
    <source>
        <dbReference type="ARBA" id="ARBA00007175"/>
    </source>
</evidence>
<comment type="similarity">
    <text evidence="2">Belongs to the RRP17 family.</text>
</comment>
<dbReference type="Pfam" id="PF09805">
    <property type="entry name" value="Nop25"/>
    <property type="match status" value="1"/>
</dbReference>
<dbReference type="GO" id="GO:0005730">
    <property type="term" value="C:nucleolus"/>
    <property type="evidence" value="ECO:0007669"/>
    <property type="project" value="UniProtKB-SubCell"/>
</dbReference>
<comment type="subcellular location">
    <subcellularLocation>
        <location evidence="1">Nucleus</location>
        <location evidence="1">Nucleolus</location>
    </subcellularLocation>
</comment>
<feature type="region of interest" description="Disordered" evidence="5">
    <location>
        <begin position="1"/>
        <end position="24"/>
    </location>
</feature>
<evidence type="ECO:0000256" key="4">
    <source>
        <dbReference type="ARBA" id="ARBA00023242"/>
    </source>
</evidence>
<sequence>SYSRPGKKAVQPHGTVKGAGRKRRAPVVIQYDPEARKDYLTGFSKRKKERQDKAIEEAEVKLKVVL</sequence>
<organism evidence="6 7">
    <name type="scientific">Sphaeroforma arctica JP610</name>
    <dbReference type="NCBI Taxonomy" id="667725"/>
    <lineage>
        <taxon>Eukaryota</taxon>
        <taxon>Ichthyosporea</taxon>
        <taxon>Ichthyophonida</taxon>
        <taxon>Sphaeroforma</taxon>
    </lineage>
</organism>
<proteinExistence type="inferred from homology"/>
<evidence type="ECO:0000313" key="6">
    <source>
        <dbReference type="EMBL" id="KNC70488.1"/>
    </source>
</evidence>
<dbReference type="PANTHER" id="PTHR14577:SF0">
    <property type="entry name" value="NUCLEOLAR PROTEIN 12"/>
    <property type="match status" value="1"/>
</dbReference>
<reference evidence="6 7" key="1">
    <citation type="submission" date="2011-02" db="EMBL/GenBank/DDBJ databases">
        <title>The Genome Sequence of Sphaeroforma arctica JP610.</title>
        <authorList>
            <consortium name="The Broad Institute Genome Sequencing Platform"/>
            <person name="Russ C."/>
            <person name="Cuomo C."/>
            <person name="Young S.K."/>
            <person name="Zeng Q."/>
            <person name="Gargeya S."/>
            <person name="Alvarado L."/>
            <person name="Berlin A."/>
            <person name="Chapman S.B."/>
            <person name="Chen Z."/>
            <person name="Freedman E."/>
            <person name="Gellesch M."/>
            <person name="Goldberg J."/>
            <person name="Griggs A."/>
            <person name="Gujja S."/>
            <person name="Heilman E."/>
            <person name="Heiman D."/>
            <person name="Howarth C."/>
            <person name="Mehta T."/>
            <person name="Neiman D."/>
            <person name="Pearson M."/>
            <person name="Roberts A."/>
            <person name="Saif S."/>
            <person name="Shea T."/>
            <person name="Shenoy N."/>
            <person name="Sisk P."/>
            <person name="Stolte C."/>
            <person name="Sykes S."/>
            <person name="White J."/>
            <person name="Yandava C."/>
            <person name="Burger G."/>
            <person name="Gray M.W."/>
            <person name="Holland P.W.H."/>
            <person name="King N."/>
            <person name="Lang F.B.F."/>
            <person name="Roger A.J."/>
            <person name="Ruiz-Trillo I."/>
            <person name="Haas B."/>
            <person name="Nusbaum C."/>
            <person name="Birren B."/>
        </authorList>
    </citation>
    <scope>NUCLEOTIDE SEQUENCE [LARGE SCALE GENOMIC DNA]</scope>
    <source>
        <strain evidence="6 7">JP610</strain>
    </source>
</reference>
<dbReference type="GeneID" id="25917488"/>
<dbReference type="OrthoDB" id="551633at2759"/>
<keyword evidence="7" id="KW-1185">Reference proteome</keyword>
<dbReference type="PANTHER" id="PTHR14577">
    <property type="entry name" value="NUCLEOLAR PROTEIN 12"/>
    <property type="match status" value="1"/>
</dbReference>
<keyword evidence="3" id="KW-0175">Coiled coil</keyword>
<evidence type="ECO:0000313" key="7">
    <source>
        <dbReference type="Proteomes" id="UP000054560"/>
    </source>
</evidence>
<feature type="non-terminal residue" evidence="6">
    <location>
        <position position="1"/>
    </location>
</feature>
<protein>
    <submittedName>
        <fullName evidence="6">Uncharacterized protein</fullName>
    </submittedName>
</protein>
<dbReference type="AlphaFoldDB" id="A0A0L0F2T9"/>
<name>A0A0L0F2T9_9EUKA</name>
<evidence type="ECO:0000256" key="1">
    <source>
        <dbReference type="ARBA" id="ARBA00004604"/>
    </source>
</evidence>
<accession>A0A0L0F2T9</accession>
<keyword evidence="4" id="KW-0539">Nucleus</keyword>
<gene>
    <name evidence="6" type="ORF">SARC_16984</name>
</gene>
<dbReference type="EMBL" id="KQ251035">
    <property type="protein sequence ID" value="KNC70488.1"/>
    <property type="molecule type" value="Genomic_DNA"/>
</dbReference>
<evidence type="ECO:0000256" key="3">
    <source>
        <dbReference type="ARBA" id="ARBA00023054"/>
    </source>
</evidence>
<dbReference type="RefSeq" id="XP_014144390.1">
    <property type="nucleotide sequence ID" value="XM_014288915.1"/>
</dbReference>
<dbReference type="GO" id="GO:0019843">
    <property type="term" value="F:rRNA binding"/>
    <property type="evidence" value="ECO:0007669"/>
    <property type="project" value="TreeGrafter"/>
</dbReference>
<dbReference type="Proteomes" id="UP000054560">
    <property type="component" value="Unassembled WGS sequence"/>
</dbReference>